<dbReference type="OrthoDB" id="9768177at2"/>
<keyword evidence="4 8" id="KW-0812">Transmembrane</keyword>
<dbReference type="InterPro" id="IPR000531">
    <property type="entry name" value="Beta-barrel_TonB"/>
</dbReference>
<dbReference type="InterPro" id="IPR012910">
    <property type="entry name" value="Plug_dom"/>
</dbReference>
<dbReference type="InterPro" id="IPR037066">
    <property type="entry name" value="Plug_dom_sf"/>
</dbReference>
<dbReference type="NCBIfam" id="TIGR04057">
    <property type="entry name" value="SusC_RagA_signa"/>
    <property type="match status" value="1"/>
</dbReference>
<dbReference type="InterPro" id="IPR023997">
    <property type="entry name" value="TonB-dep_OMP_SusC/RagA_CS"/>
</dbReference>
<evidence type="ECO:0000256" key="1">
    <source>
        <dbReference type="ARBA" id="ARBA00004571"/>
    </source>
</evidence>
<feature type="domain" description="TonB-dependent receptor-like beta-barrel" evidence="11">
    <location>
        <begin position="539"/>
        <end position="1065"/>
    </location>
</feature>
<name>A0A368JN04_9BACT</name>
<keyword evidence="3 8" id="KW-1134">Transmembrane beta strand</keyword>
<evidence type="ECO:0000256" key="2">
    <source>
        <dbReference type="ARBA" id="ARBA00022448"/>
    </source>
</evidence>
<dbReference type="FunFam" id="2.170.130.10:FF:000008">
    <property type="entry name" value="SusC/RagA family TonB-linked outer membrane protein"/>
    <property type="match status" value="1"/>
</dbReference>
<dbReference type="InterPro" id="IPR023996">
    <property type="entry name" value="TonB-dep_OMP_SusC/RagA"/>
</dbReference>
<dbReference type="Gene3D" id="2.40.170.20">
    <property type="entry name" value="TonB-dependent receptor, beta-barrel domain"/>
    <property type="match status" value="1"/>
</dbReference>
<gene>
    <name evidence="13" type="ORF">DUE52_14350</name>
</gene>
<feature type="signal peptide" evidence="10">
    <location>
        <begin position="1"/>
        <end position="20"/>
    </location>
</feature>
<evidence type="ECO:0000256" key="6">
    <source>
        <dbReference type="ARBA" id="ARBA00023136"/>
    </source>
</evidence>
<keyword evidence="10" id="KW-0732">Signal</keyword>
<dbReference type="Proteomes" id="UP000253383">
    <property type="component" value="Unassembled WGS sequence"/>
</dbReference>
<dbReference type="EMBL" id="QOWE01000010">
    <property type="protein sequence ID" value="RCR69060.1"/>
    <property type="molecule type" value="Genomic_DNA"/>
</dbReference>
<dbReference type="Pfam" id="PF13715">
    <property type="entry name" value="CarbopepD_reg_2"/>
    <property type="match status" value="1"/>
</dbReference>
<dbReference type="SUPFAM" id="SSF56935">
    <property type="entry name" value="Porins"/>
    <property type="match status" value="1"/>
</dbReference>
<accession>A0A368JN04</accession>
<dbReference type="GO" id="GO:0009279">
    <property type="term" value="C:cell outer membrane"/>
    <property type="evidence" value="ECO:0007669"/>
    <property type="project" value="UniProtKB-SubCell"/>
</dbReference>
<dbReference type="SUPFAM" id="SSF49464">
    <property type="entry name" value="Carboxypeptidase regulatory domain-like"/>
    <property type="match status" value="1"/>
</dbReference>
<keyword evidence="2 8" id="KW-0813">Transport</keyword>
<evidence type="ECO:0000259" key="11">
    <source>
        <dbReference type="Pfam" id="PF00593"/>
    </source>
</evidence>
<proteinExistence type="inferred from homology"/>
<evidence type="ECO:0000256" key="10">
    <source>
        <dbReference type="SAM" id="SignalP"/>
    </source>
</evidence>
<evidence type="ECO:0000259" key="12">
    <source>
        <dbReference type="Pfam" id="PF07715"/>
    </source>
</evidence>
<dbReference type="Gene3D" id="2.60.40.1120">
    <property type="entry name" value="Carboxypeptidase-like, regulatory domain"/>
    <property type="match status" value="1"/>
</dbReference>
<comment type="similarity">
    <text evidence="8 9">Belongs to the TonB-dependent receptor family.</text>
</comment>
<feature type="chain" id="PRO_5016729331" evidence="10">
    <location>
        <begin position="21"/>
        <end position="1117"/>
    </location>
</feature>
<reference evidence="13 14" key="1">
    <citation type="submission" date="2018-07" db="EMBL/GenBank/DDBJ databases">
        <title>Genome analysis of Larkinella rosea.</title>
        <authorList>
            <person name="Zhou Z."/>
            <person name="Wang G."/>
        </authorList>
    </citation>
    <scope>NUCLEOTIDE SEQUENCE [LARGE SCALE GENOMIC DNA]</scope>
    <source>
        <strain evidence="14">zzj9</strain>
    </source>
</reference>
<comment type="subcellular location">
    <subcellularLocation>
        <location evidence="1 8">Cell outer membrane</location>
        <topology evidence="1 8">Multi-pass membrane protein</topology>
    </subcellularLocation>
</comment>
<keyword evidence="7 8" id="KW-0998">Cell outer membrane</keyword>
<evidence type="ECO:0000313" key="13">
    <source>
        <dbReference type="EMBL" id="RCR69060.1"/>
    </source>
</evidence>
<dbReference type="InterPro" id="IPR039426">
    <property type="entry name" value="TonB-dep_rcpt-like"/>
</dbReference>
<dbReference type="AlphaFoldDB" id="A0A368JN04"/>
<keyword evidence="5 9" id="KW-0798">TonB box</keyword>
<dbReference type="InterPro" id="IPR036942">
    <property type="entry name" value="Beta-barrel_TonB_sf"/>
</dbReference>
<evidence type="ECO:0000256" key="3">
    <source>
        <dbReference type="ARBA" id="ARBA00022452"/>
    </source>
</evidence>
<dbReference type="Gene3D" id="2.170.130.10">
    <property type="entry name" value="TonB-dependent receptor, plug domain"/>
    <property type="match status" value="1"/>
</dbReference>
<feature type="domain" description="TonB-dependent receptor plug" evidence="12">
    <location>
        <begin position="218"/>
        <end position="324"/>
    </location>
</feature>
<evidence type="ECO:0000313" key="14">
    <source>
        <dbReference type="Proteomes" id="UP000253383"/>
    </source>
</evidence>
<dbReference type="InterPro" id="IPR008969">
    <property type="entry name" value="CarboxyPept-like_regulatory"/>
</dbReference>
<evidence type="ECO:0000256" key="7">
    <source>
        <dbReference type="ARBA" id="ARBA00023237"/>
    </source>
</evidence>
<dbReference type="Pfam" id="PF00593">
    <property type="entry name" value="TonB_dep_Rec_b-barrel"/>
    <property type="match status" value="1"/>
</dbReference>
<evidence type="ECO:0000256" key="5">
    <source>
        <dbReference type="ARBA" id="ARBA00023077"/>
    </source>
</evidence>
<organism evidence="13 14">
    <name type="scientific">Larkinella punicea</name>
    <dbReference type="NCBI Taxonomy" id="2315727"/>
    <lineage>
        <taxon>Bacteria</taxon>
        <taxon>Pseudomonadati</taxon>
        <taxon>Bacteroidota</taxon>
        <taxon>Cytophagia</taxon>
        <taxon>Cytophagales</taxon>
        <taxon>Spirosomataceae</taxon>
        <taxon>Larkinella</taxon>
    </lineage>
</organism>
<dbReference type="PROSITE" id="PS52016">
    <property type="entry name" value="TONB_DEPENDENT_REC_3"/>
    <property type="match status" value="1"/>
</dbReference>
<comment type="caution">
    <text evidence="13">The sequence shown here is derived from an EMBL/GenBank/DDBJ whole genome shotgun (WGS) entry which is preliminary data.</text>
</comment>
<dbReference type="Pfam" id="PF07715">
    <property type="entry name" value="Plug"/>
    <property type="match status" value="1"/>
</dbReference>
<keyword evidence="6 8" id="KW-0472">Membrane</keyword>
<sequence>MKLSVIQLLMTILFMGATYAHDANGQEVLDQRIAVKAETTNLKKALTFLERHANVLFIYNPREIQVNQKVTLENRFVTLKETLNDLLTPLHIRYEVSGKQIALFKMNGTGSTLPLNTLITSEVLADLTISGTVSDEKGEGLPGVSVLVKGTTRGTTTNGDGKYQIVVPNESAVLVFSFVGFISQEMAVEKRTSLNVSLKTDNKSLEEVVVVGYGTVKKSDLTGSVAKVGEANIKATPIPSLDRAMQGRAAGVQVVSNSARPGGNSTIRIRGSGSVNAGNDPLYVIDGFPTTGLNSINTDDIESIEILKDASATAIYGSRGSNGVVLVTTKRGKAGKAVISYEGYYGNQSVRRTLPMLNARQFAELVNDAQINNGGKAYFDGSTADRPLVSTLGEGTDWQSVVMRDAPIQNHQLSVSGGAEKSRYAVSFGYYGQDGILLKSDFKRYTLRANLDNDLTSRLKVGVTMQGAYTLTNNPRTETDGNLAVSGIISSALNYSPTFPVRNADGSYYKNQGALNGLGADNPLAVANEFTDKTALIRILANAYVDYKIIEGLTFRTSFGTDLQSSKNNYYVTRLAVVGASLGGSASVSNSQSVNWLNENILNYTRQLAPKHSLNAVLGYTIQGLAVESVVANANTFSDDFASYNNLAAGSTLVAPRSGSSDWRLISYLARVNYGFDDRFLLTLTGRRDGSSRFGPNNKFGFFPSGAIAWKLANEPWLKDLTFISDAKLRASYGLSGNQEIGNYQYLANISSAPYVIGGALNVGSATAGIGNPDLRWEKNAQFDVGFDVGLFNNRVQVSADYYIKKTSDLLFNVGVPTSSGFSTTLKNLGSVRNKGFEFSMNTINVDQGGFRWTSEFNISFNRNKILFLDGRKEFRTGSDATISNTTQNPILLRVDSPLGNFFGLVTNGIFQNQAEVDGSAQKTAKPGDLRYVDRNGDGVINDADRDIIGNSNPDFFGGLNNTFSYKGFDLNIFVQGSYGNEILNFATFDQLNLTGGNNQSARALDRWTPTNPSNTIPRANAGGGSRLLSSLHVEDGSYLRFKNISLGYNLPKSLLNRLSVGSAKVYVTAQNFITLTSYSGYDPEVNRYGSSSLSQGLDYGGYPSAKTVLVGLNLKF</sequence>
<protein>
    <submittedName>
        <fullName evidence="13">SusC/RagA family TonB-linked outer membrane protein</fullName>
    </submittedName>
</protein>
<evidence type="ECO:0000256" key="4">
    <source>
        <dbReference type="ARBA" id="ARBA00022692"/>
    </source>
</evidence>
<keyword evidence="14" id="KW-1185">Reference proteome</keyword>
<evidence type="ECO:0000256" key="8">
    <source>
        <dbReference type="PROSITE-ProRule" id="PRU01360"/>
    </source>
</evidence>
<evidence type="ECO:0000256" key="9">
    <source>
        <dbReference type="RuleBase" id="RU003357"/>
    </source>
</evidence>
<dbReference type="NCBIfam" id="TIGR04056">
    <property type="entry name" value="OMP_RagA_SusC"/>
    <property type="match status" value="1"/>
</dbReference>